<protein>
    <submittedName>
        <fullName evidence="2">Uncharacterized protein</fullName>
    </submittedName>
</protein>
<proteinExistence type="predicted"/>
<gene>
    <name evidence="2" type="ORF">M9Y10_013102</name>
</gene>
<accession>A0ABR2I7W5</accession>
<reference evidence="2 3" key="1">
    <citation type="submission" date="2024-04" db="EMBL/GenBank/DDBJ databases">
        <title>Tritrichomonas musculus Genome.</title>
        <authorList>
            <person name="Alves-Ferreira E."/>
            <person name="Grigg M."/>
            <person name="Lorenzi H."/>
            <person name="Galac M."/>
        </authorList>
    </citation>
    <scope>NUCLEOTIDE SEQUENCE [LARGE SCALE GENOMIC DNA]</scope>
    <source>
        <strain evidence="2 3">EAF2021</strain>
    </source>
</reference>
<feature type="region of interest" description="Disordered" evidence="1">
    <location>
        <begin position="480"/>
        <end position="544"/>
    </location>
</feature>
<organism evidence="2 3">
    <name type="scientific">Tritrichomonas musculus</name>
    <dbReference type="NCBI Taxonomy" id="1915356"/>
    <lineage>
        <taxon>Eukaryota</taxon>
        <taxon>Metamonada</taxon>
        <taxon>Parabasalia</taxon>
        <taxon>Tritrichomonadida</taxon>
        <taxon>Tritrichomonadidae</taxon>
        <taxon>Tritrichomonas</taxon>
    </lineage>
</organism>
<keyword evidence="3" id="KW-1185">Reference proteome</keyword>
<dbReference type="EMBL" id="JAPFFF010000019">
    <property type="protein sequence ID" value="KAK8858002.1"/>
    <property type="molecule type" value="Genomic_DNA"/>
</dbReference>
<evidence type="ECO:0000313" key="3">
    <source>
        <dbReference type="Proteomes" id="UP001470230"/>
    </source>
</evidence>
<evidence type="ECO:0000256" key="1">
    <source>
        <dbReference type="SAM" id="MobiDB-lite"/>
    </source>
</evidence>
<dbReference type="Proteomes" id="UP001470230">
    <property type="component" value="Unassembled WGS sequence"/>
</dbReference>
<sequence>MSTFSDAQNWWDANFSSSLDNNRQLPDPDFMPSFWQKKFPIFSLLSDSITNTDQYWKRIQRIMSQMSFSNNDIPCPFQRLTQFVPAFYYFVQKLDPKSIKQLLIFLECMPKSYDTQTILWNIPSAIKDPQTFLNLLDTLFTTKHWIWNALINCDGGSGLFFDRFLPYITPISDELSKDIKNFHFIVIDIVFSVFMSQPSFPDSFDSLFPNFLRILQKGNPEQSIHCFRLLTNLFKLHCSSFPTESFLTYLKDFSEAAVTNPILKPFVGPFALSLHNHSLSIIFLAQLYLKNSPNQNDILFIENNLMNTQENPNSIILRILSLCITDKIYCSSYLHLLKAVKLLLSSNIPSVSNFVQNIVGFVIIAKSRNSKHRTVSMIFELLKTLSNLGYEWIRNEVSHSAAILLASQEVPLAFVNSLKPSMHCDKSVLIKWQKLASDSSFDIKSLLQETSNLNNASNNKSNNVMTAIATSNNLNDSKCKVNSSCPIHPKPPITGTRSAPMRNPRASQRGKISSFSKTKSREVKKPLVKAPSNKFFQNVRDNQS</sequence>
<name>A0ABR2I7W5_9EUKA</name>
<feature type="compositionally biased region" description="Polar residues" evidence="1">
    <location>
        <begin position="534"/>
        <end position="544"/>
    </location>
</feature>
<evidence type="ECO:0000313" key="2">
    <source>
        <dbReference type="EMBL" id="KAK8858002.1"/>
    </source>
</evidence>
<comment type="caution">
    <text evidence="2">The sequence shown here is derived from an EMBL/GenBank/DDBJ whole genome shotgun (WGS) entry which is preliminary data.</text>
</comment>